<dbReference type="CDD" id="cd01948">
    <property type="entry name" value="EAL"/>
    <property type="match status" value="1"/>
</dbReference>
<comment type="subcellular location">
    <subcellularLocation>
        <location evidence="1">Cell membrane</location>
        <topology evidence="1">Multi-pass membrane protein</topology>
    </subcellularLocation>
</comment>
<dbReference type="InterPro" id="IPR024744">
    <property type="entry name" value="CSS-motif_dom"/>
</dbReference>
<keyword evidence="5 10" id="KW-0812">Transmembrane</keyword>
<dbReference type="SUPFAM" id="SSF141868">
    <property type="entry name" value="EAL domain-like"/>
    <property type="match status" value="1"/>
</dbReference>
<dbReference type="GO" id="GO:0005886">
    <property type="term" value="C:plasma membrane"/>
    <property type="evidence" value="ECO:0007669"/>
    <property type="project" value="UniProtKB-SubCell"/>
</dbReference>
<keyword evidence="7 10" id="KW-1133">Transmembrane helix</keyword>
<evidence type="ECO:0000256" key="5">
    <source>
        <dbReference type="ARBA" id="ARBA00022692"/>
    </source>
</evidence>
<dbReference type="InterPro" id="IPR050706">
    <property type="entry name" value="Cyclic-di-GMP_PDE-like"/>
</dbReference>
<evidence type="ECO:0000256" key="10">
    <source>
        <dbReference type="SAM" id="Phobius"/>
    </source>
</evidence>
<keyword evidence="8 10" id="KW-0472">Membrane</keyword>
<organism evidence="12 13">
    <name type="scientific">Photobacterium halotolerans</name>
    <dbReference type="NCBI Taxonomy" id="265726"/>
    <lineage>
        <taxon>Bacteria</taxon>
        <taxon>Pseudomonadati</taxon>
        <taxon>Pseudomonadota</taxon>
        <taxon>Gammaproteobacteria</taxon>
        <taxon>Vibrionales</taxon>
        <taxon>Vibrionaceae</taxon>
        <taxon>Photobacterium</taxon>
    </lineage>
</organism>
<evidence type="ECO:0000256" key="4">
    <source>
        <dbReference type="ARBA" id="ARBA00022636"/>
    </source>
</evidence>
<comment type="catalytic activity">
    <reaction evidence="9">
        <text>3',3'-c-di-GMP + H2O = 5'-phosphoguanylyl(3'-&gt;5')guanosine + H(+)</text>
        <dbReference type="Rhea" id="RHEA:24902"/>
        <dbReference type="ChEBI" id="CHEBI:15377"/>
        <dbReference type="ChEBI" id="CHEBI:15378"/>
        <dbReference type="ChEBI" id="CHEBI:58754"/>
        <dbReference type="ChEBI" id="CHEBI:58805"/>
        <dbReference type="EC" id="3.1.4.52"/>
    </reaction>
</comment>
<keyword evidence="6" id="KW-0378">Hydrolase</keyword>
<dbReference type="Proteomes" id="UP000465712">
    <property type="component" value="Unassembled WGS sequence"/>
</dbReference>
<dbReference type="InterPro" id="IPR035919">
    <property type="entry name" value="EAL_sf"/>
</dbReference>
<accession>A0A7X5ATI4</accession>
<dbReference type="AlphaFoldDB" id="A0A7X5ATI4"/>
<keyword evidence="4" id="KW-0973">c-di-GMP</keyword>
<dbReference type="Gene3D" id="3.20.20.450">
    <property type="entry name" value="EAL domain"/>
    <property type="match status" value="1"/>
</dbReference>
<dbReference type="PROSITE" id="PS50883">
    <property type="entry name" value="EAL"/>
    <property type="match status" value="1"/>
</dbReference>
<feature type="transmembrane region" description="Helical" evidence="10">
    <location>
        <begin position="20"/>
        <end position="40"/>
    </location>
</feature>
<comment type="caution">
    <text evidence="12">The sequence shown here is derived from an EMBL/GenBank/DDBJ whole genome shotgun (WGS) entry which is preliminary data.</text>
</comment>
<dbReference type="PANTHER" id="PTHR33121:SF80">
    <property type="entry name" value="CYCLIC DI-GMP PHOSPHODIESTERASE PDEL"/>
    <property type="match status" value="1"/>
</dbReference>
<name>A0A7X5ATI4_9GAMM</name>
<evidence type="ECO:0000256" key="8">
    <source>
        <dbReference type="ARBA" id="ARBA00023136"/>
    </source>
</evidence>
<evidence type="ECO:0000313" key="13">
    <source>
        <dbReference type="Proteomes" id="UP000465712"/>
    </source>
</evidence>
<keyword evidence="3" id="KW-1003">Cell membrane</keyword>
<evidence type="ECO:0000256" key="9">
    <source>
        <dbReference type="ARBA" id="ARBA00034290"/>
    </source>
</evidence>
<dbReference type="PANTHER" id="PTHR33121">
    <property type="entry name" value="CYCLIC DI-GMP PHOSPHODIESTERASE PDEF"/>
    <property type="match status" value="1"/>
</dbReference>
<evidence type="ECO:0000256" key="6">
    <source>
        <dbReference type="ARBA" id="ARBA00022801"/>
    </source>
</evidence>
<feature type="transmembrane region" description="Helical" evidence="10">
    <location>
        <begin position="237"/>
        <end position="256"/>
    </location>
</feature>
<dbReference type="SMART" id="SM00052">
    <property type="entry name" value="EAL"/>
    <property type="match status" value="1"/>
</dbReference>
<dbReference type="EC" id="3.1.4.52" evidence="2"/>
<proteinExistence type="predicted"/>
<protein>
    <recommendedName>
        <fullName evidence="2">cyclic-guanylate-specific phosphodiesterase</fullName>
        <ecNumber evidence="2">3.1.4.52</ecNumber>
    </recommendedName>
</protein>
<evidence type="ECO:0000259" key="11">
    <source>
        <dbReference type="PROSITE" id="PS50883"/>
    </source>
</evidence>
<dbReference type="Pfam" id="PF12792">
    <property type="entry name" value="CSS-motif"/>
    <property type="match status" value="1"/>
</dbReference>
<dbReference type="GO" id="GO:0071111">
    <property type="term" value="F:cyclic-guanylate-specific phosphodiesterase activity"/>
    <property type="evidence" value="ECO:0007669"/>
    <property type="project" value="UniProtKB-EC"/>
</dbReference>
<evidence type="ECO:0000256" key="3">
    <source>
        <dbReference type="ARBA" id="ARBA00022475"/>
    </source>
</evidence>
<evidence type="ECO:0000313" key="12">
    <source>
        <dbReference type="EMBL" id="NAW65912.1"/>
    </source>
</evidence>
<dbReference type="InterPro" id="IPR001633">
    <property type="entry name" value="EAL_dom"/>
</dbReference>
<evidence type="ECO:0000256" key="2">
    <source>
        <dbReference type="ARBA" id="ARBA00012282"/>
    </source>
</evidence>
<reference evidence="12 13" key="1">
    <citation type="submission" date="2017-05" db="EMBL/GenBank/DDBJ databases">
        <title>High clonality and local adaptation shapes Vibrionaceae linages within an endangered oasis.</title>
        <authorList>
            <person name="Vazquez-Rosas-Landa M."/>
        </authorList>
    </citation>
    <scope>NUCLEOTIDE SEQUENCE [LARGE SCALE GENOMIC DNA]</scope>
    <source>
        <strain evidence="12 13">P46_P4S1P180</strain>
    </source>
</reference>
<sequence>MTLTCKNWFLIRFVTCYKHFLLAMLLGLSVLTLGLGGIYLHGRSNLEDLVKEKATIANALFQNTIDEAHVAINKATPLLGAACTPATAAELKRISVLSPNIRTVNLVKDDYIYCSSLFSKALKRNANTRIAGDSHLFLATHNYFNPNEKILFLSSAVGETYAIASIDVQYIKKTLKTIGQKIPLTITLNNQQRVTYATSYSETEDGTLIALNSRDDEFTISSRISQTMYLDYMLSHLYISMSLCVIIAIVISINGYRQLKRPRSLQEELRRAVKENEFLPYLQPIVNHQGRVCGAEILMRWHHPNQGFIMPELFIPLAEDTGLINVMTTQVLTSVKSYLLQNHQYLPDGFHLAINISPCQCNDLLFYKDCLSFMSAFPEGKVKLVAELTEREFIKDTGHAALLFEKLHNLGVQIALDDFGTGHSSLAYINQFNIDIIKIDKSFTHLIGSVDMPSHIVDNVVDLANRLNIDVVAEGVENATQETYLKQHNIQFFQGYLYDKPLPPAIFMQKMKEQSHGQKRLQAAPSFEG</sequence>
<dbReference type="EMBL" id="WXWW01000174">
    <property type="protein sequence ID" value="NAW65912.1"/>
    <property type="molecule type" value="Genomic_DNA"/>
</dbReference>
<dbReference type="RefSeq" id="WP_161445138.1">
    <property type="nucleotide sequence ID" value="NZ_WXWW01000174.1"/>
</dbReference>
<evidence type="ECO:0000256" key="7">
    <source>
        <dbReference type="ARBA" id="ARBA00022989"/>
    </source>
</evidence>
<feature type="domain" description="EAL" evidence="11">
    <location>
        <begin position="262"/>
        <end position="515"/>
    </location>
</feature>
<gene>
    <name evidence="12" type="ORF">CAG72_11860</name>
</gene>
<dbReference type="Pfam" id="PF00563">
    <property type="entry name" value="EAL"/>
    <property type="match status" value="1"/>
</dbReference>
<evidence type="ECO:0000256" key="1">
    <source>
        <dbReference type="ARBA" id="ARBA00004651"/>
    </source>
</evidence>